<dbReference type="Proteomes" id="UP000654075">
    <property type="component" value="Unassembled WGS sequence"/>
</dbReference>
<reference evidence="1" key="1">
    <citation type="submission" date="2021-02" db="EMBL/GenBank/DDBJ databases">
        <authorList>
            <person name="Dougan E. K."/>
            <person name="Rhodes N."/>
            <person name="Thang M."/>
            <person name="Chan C."/>
        </authorList>
    </citation>
    <scope>NUCLEOTIDE SEQUENCE</scope>
</reference>
<organism evidence="1 2">
    <name type="scientific">Polarella glacialis</name>
    <name type="common">Dinoflagellate</name>
    <dbReference type="NCBI Taxonomy" id="89957"/>
    <lineage>
        <taxon>Eukaryota</taxon>
        <taxon>Sar</taxon>
        <taxon>Alveolata</taxon>
        <taxon>Dinophyceae</taxon>
        <taxon>Suessiales</taxon>
        <taxon>Suessiaceae</taxon>
        <taxon>Polarella</taxon>
    </lineage>
</organism>
<evidence type="ECO:0000313" key="2">
    <source>
        <dbReference type="Proteomes" id="UP000654075"/>
    </source>
</evidence>
<name>A0A813HSF0_POLGL</name>
<evidence type="ECO:0000313" key="1">
    <source>
        <dbReference type="EMBL" id="CAE8641165.1"/>
    </source>
</evidence>
<proteinExistence type="predicted"/>
<dbReference type="EMBL" id="CAJNNV010032831">
    <property type="protein sequence ID" value="CAE8641165.1"/>
    <property type="molecule type" value="Genomic_DNA"/>
</dbReference>
<gene>
    <name evidence="1" type="ORF">PGLA1383_LOCUS55887</name>
</gene>
<comment type="caution">
    <text evidence="1">The sequence shown here is derived from an EMBL/GenBank/DDBJ whole genome shotgun (WGS) entry which is preliminary data.</text>
</comment>
<accession>A0A813HSF0</accession>
<dbReference type="AlphaFoldDB" id="A0A813HSF0"/>
<protein>
    <submittedName>
        <fullName evidence="1">Uncharacterized protein</fullName>
    </submittedName>
</protein>
<keyword evidence="2" id="KW-1185">Reference proteome</keyword>
<sequence>MSSAWQSSAGCGGRQERFVILAVGTSAGNVQAWGITLAQAKKTPAVPPVSLSTQEIQTAVMGESDAPVTNLNLTVEDTPPSGQLRRELLVSCTNGVQVRAALFSCDASAGAVSVVQRFSAGPISHSLPIGALACDSSGMMTGSSSCIPEFRGRVRLVTLDSSGFAVFWRLAAEGELLPTRARSIAPTQRHHWLGRVEQAASCGEARLVRAAARERDIIMPGSTSYSGLALSACGCLCILQASAISDRTTTRQKPLTFLFSAPTGSPSQAFCALLFSACNALHDLRNSGGLFHLAMWDVAELWSSWGISRWPLGGGVQPSRQLPEPPSADEKADGKSILFLTLDWLQALFDKLSDAAPASLPSAFAGSSSLQADPAARAVGRGHVISRLEQEVKACSDPVAVCQLQNALLELGRRCTAAPGGHAREYRCFSSSEIRFSAGSLEVAGTQDYWQHRLQRDLDSPVAFGAASLRPPEAVLAHLAGTALPKEGKLPKGKKQSARLELSSVCRICKQKAQPDASLLSVSCDSHHSAPLCQKFLVPLVLEAHLLCGFCGRHTLALDGAKAKTPGRACAWCAAFVPSIVA</sequence>